<comment type="caution">
    <text evidence="11">The sequence shown here is derived from an EMBL/GenBank/DDBJ whole genome shotgun (WGS) entry which is preliminary data.</text>
</comment>
<dbReference type="InterPro" id="IPR023635">
    <property type="entry name" value="Peptide_deformylase"/>
</dbReference>
<dbReference type="OrthoDB" id="407658at2759"/>
<dbReference type="InterPro" id="IPR029044">
    <property type="entry name" value="Nucleotide-diphossugar_trans"/>
</dbReference>
<feature type="compositionally biased region" description="Polar residues" evidence="9">
    <location>
        <begin position="3113"/>
        <end position="3122"/>
    </location>
</feature>
<dbReference type="InterPro" id="IPR036821">
    <property type="entry name" value="Peptide_deformylase_sf"/>
</dbReference>
<dbReference type="SUPFAM" id="SSF48403">
    <property type="entry name" value="Ankyrin repeat"/>
    <property type="match status" value="2"/>
</dbReference>
<keyword evidence="6" id="KW-0677">Repeat</keyword>
<feature type="compositionally biased region" description="Polar residues" evidence="9">
    <location>
        <begin position="1716"/>
        <end position="1739"/>
    </location>
</feature>
<dbReference type="HAMAP" id="MF_00163">
    <property type="entry name" value="Pep_deformylase"/>
    <property type="match status" value="1"/>
</dbReference>
<name>A0A1Q9DTZ0_SYMMI</name>
<evidence type="ECO:0000256" key="6">
    <source>
        <dbReference type="ARBA" id="ARBA00022737"/>
    </source>
</evidence>
<dbReference type="EC" id="3.5.1.88" evidence="3"/>
<evidence type="ECO:0000256" key="1">
    <source>
        <dbReference type="ARBA" id="ARBA00005664"/>
    </source>
</evidence>
<evidence type="ECO:0000259" key="10">
    <source>
        <dbReference type="PROSITE" id="PS50222"/>
    </source>
</evidence>
<protein>
    <recommendedName>
        <fullName evidence="3">peptide deformylase</fullName>
        <ecNumber evidence="3">3.5.1.88</ecNumber>
    </recommendedName>
</protein>
<accession>A0A1Q9DTZ0</accession>
<dbReference type="InterPro" id="IPR002110">
    <property type="entry name" value="Ankyrin_rpt"/>
</dbReference>
<dbReference type="PROSITE" id="PS50297">
    <property type="entry name" value="ANK_REP_REGION"/>
    <property type="match status" value="5"/>
</dbReference>
<feature type="repeat" description="ANK" evidence="8">
    <location>
        <begin position="703"/>
        <end position="740"/>
    </location>
</feature>
<proteinExistence type="inferred from homology"/>
<evidence type="ECO:0000256" key="3">
    <source>
        <dbReference type="ARBA" id="ARBA00012175"/>
    </source>
</evidence>
<evidence type="ECO:0000256" key="8">
    <source>
        <dbReference type="PROSITE-ProRule" id="PRU00023"/>
    </source>
</evidence>
<dbReference type="SUPFAM" id="SSF56420">
    <property type="entry name" value="Peptide deformylase"/>
    <property type="match status" value="1"/>
</dbReference>
<organism evidence="11 12">
    <name type="scientific">Symbiodinium microadriaticum</name>
    <name type="common">Dinoflagellate</name>
    <name type="synonym">Zooxanthella microadriatica</name>
    <dbReference type="NCBI Taxonomy" id="2951"/>
    <lineage>
        <taxon>Eukaryota</taxon>
        <taxon>Sar</taxon>
        <taxon>Alveolata</taxon>
        <taxon>Dinophyceae</taxon>
        <taxon>Suessiales</taxon>
        <taxon>Symbiodiniaceae</taxon>
        <taxon>Symbiodinium</taxon>
    </lineage>
</organism>
<keyword evidence="12" id="KW-1185">Reference proteome</keyword>
<feature type="region of interest" description="Disordered" evidence="9">
    <location>
        <begin position="2036"/>
        <end position="2057"/>
    </location>
</feature>
<comment type="similarity">
    <text evidence="2">Belongs to the polypeptide deformylase family.</text>
</comment>
<feature type="repeat" description="ANK" evidence="8">
    <location>
        <begin position="2173"/>
        <end position="2205"/>
    </location>
</feature>
<dbReference type="GO" id="GO:0016757">
    <property type="term" value="F:glycosyltransferase activity"/>
    <property type="evidence" value="ECO:0007669"/>
    <property type="project" value="UniProtKB-KW"/>
</dbReference>
<keyword evidence="5" id="KW-0808">Transferase</keyword>
<feature type="compositionally biased region" description="Basic and acidic residues" evidence="9">
    <location>
        <begin position="3139"/>
        <end position="3148"/>
    </location>
</feature>
<evidence type="ECO:0000313" key="12">
    <source>
        <dbReference type="Proteomes" id="UP000186817"/>
    </source>
</evidence>
<feature type="region of interest" description="Disordered" evidence="9">
    <location>
        <begin position="3336"/>
        <end position="3367"/>
    </location>
</feature>
<keyword evidence="4" id="KW-0328">Glycosyltransferase</keyword>
<sequence length="3623" mass="397447">MVVPWPVPVHETAIADVGFRGISVGQLRELADYLRRLCKTGVLRYTKASRGPQGERIQWTRMTMFEICNEVIKPVIRSLGVADCSWVELVASGPQRPHTFISHSWKEFFRDFMSTVFNLEMERGLTVRHAVWICTFANNQFEVVLGTRLLSSPFFRGFGEAKETALFLDFAADSLSRSWCTFELAVTTDTEQARLRWRLREELAETRGVPAREVTWAEVEQRLIQERGKLTTDLFDGQKPLLLCTPAGLVGSRRVTSGPVLEALRVLETCKAEASKDSDRRRILNYIAHSYFSETADESSELHGLTQRDGQLELSPGTEEKVPGVFRTNGKAEYVFEHGLVREEAPKKFFYLDENIRRACENSLRARGLVDLHMADAPELKCRYPSEEVVILAPEDSALTLAQLRIVRSLLQKHFSSEQVAMVWEEATSRDLWSDCGGNGLNALEVIKADGCRLSQCFQTEVQKPDYFVTCSWDMPLTEMFEAIEWHAEARSLSDRATYYIDALCRTSSKHLSPLESLDPLRSDVTLVSGDAIRAMDQSSGFVLAFSRRTATRWKDGKPSLWMLYETFRAQELNLGWDLASTSGALATMRPFDNGCWAFGAFDTDIAQSLSTVAVEADKCTCTRKADRESILNQLASGKLGISGFESRVNTTIPSSVLGAALLHVSYLDLESDLTAAHDLAQLVLELKRSGVHLTTQRLQGAFGESALHVAAAGRGKADGMRSLLELFIKLGMDVDGQDSEGDTPLHWAAFVGNATAVKVLLSKGANAALENYSGLTPLEVASTQPASYLEGRTDNDYGQCRSLLQASERSPPTSPPSSCRKVQRLFQDHDYGQSGTISRSHLRSILEDIGTQPEVVELILADQGSSVDYHSFLRGRSHCGNFELRLGAPGVPKTYRAMGFATRRLLLVGLGAHLCTRSAFSQGQPVPESQLPAGLRQWIGLDFCGQERWVAFHGGLAEVVKDFNNRDFEPALLRLAELLVPVAQSTEAAFSCATAVASALALAAQSCDQLQRPVLAARFRQLSAIFGSYDYQMKGEDYINDSPWPINWKQNMEGILRSMAFLKQHEVQAEPWRNAAARSAVPRGTGKRRVAIVTVCDYDPTQTPLARLSKLNRDAYAKMHGYDVVMYEKAPLFADPLAGLLTEPLAHRPPAWSKVDALLETLAQGRHDWVMWLDCDSFFMDPEVRLEEIIGLAESRCPATSGDDAARLRDLVAKWQTGPEQEPESLLDWYDNLLESYAAEGVGCDAFEPPTTTPSNRTLGWAEWLFQEKRPQLVASEDGLMLNTGVMLTARGWEKVANAFRTKAALMAVGDLRQIWSNFCLVCMVDAAAAPRGVVEFKALGSAVCSLQISSVAHSQPLKMPDGYVATTCKTGSCELHWARLARASIWSWTFFQKVRWMTFGRSPVTQHPWWEQTAMVYLLQFPFVLAEARRPGAKDLAVLGPALGFAAAWAPVAQKTINGYPPLVSSALLTHSTFERGDFIVSFSGCKIYSSQEVCNQLFLNYFFQDSFHAGTGFPPSATHIFPFHSPRQDLCTAWRSSRRTPRCSPGSEGEVEVDAVWAGRGVRAGQTCAAPEGNDVTYASETSRPVELTAGINDITGAVAVAMCFQGMAAAVPRPPSTGCRPKIGCTGLRSWGSAIEWVSSLNAEISAFGTASQSVRQGTWKKKTKRPLTSSVRQTGRSALAQSGLMQVSGESAWTSRQDLMIPQAVIPEVATPTSHSSMSRSTPCKAQSSASSEPMANRDDEADEAGGSRFRRQDLYRSLLAFVGAGAATDWSALLCMQRSAEESPSDGGSMAPYDGPLLHGNGSVSALELSMQMQPKASEKEGSEIRCMASPFPEDGDGEETAPWEWESVSEPGGYPVIIQVVLSDPSLSCVHCAAEVPSARPMLPRQSEELCPRLEPLCSSQSPGSQELQKAPAPVWEDPAFRRIPGQTVPEFWDLEACQEPKAGYEWPATSETESEGHTRGWRHVLTPVSSPFSLDCSEDSSQGLSGPKSMEQQVRQFTSSDADVSAFNLQALAEQEPVVELAPLRSAQDCGPHSVHSVETGVGAESSDARTPITPLARASDSGQQGVTPLHVAAEMGSTKVVEALLKSGATVDAATSDGFTPLHSAANMGRAEAVASLIAARADPSCTAVDGSSALHGAARHGHTETVALLLEKGSVLDVRDSSGGFTPLHDAAYAGHLSMVLLLLQSRADPTCAASGTTTPLDLAAHGGHLEVAAALLAARAWPMPEPAGKMLSPLRLAARRNHPQILQLLLARLREAAAGACCRLVKCQSRDESVAQSLQRTGSAGSAADSAAGTERSHALEEENQRLREELARYQTDAMAVRRRPMAAIAGGGFRGAGPQKPCMCEDLKAKLARASVLLSKLGPGLRRMEDGSPAWLRQPGTAEETASAVVDALRHLLSALGAVLASPAGLQAAKTLGAASWPRMAVHPNAPILLKVRLRLLLFLAGAWMFGTFHGVDCGLGVFVPVLGRVCSRRGRTALKAAAESIEVPPLRYLGDPDLMQPQPEVQEAVEGDEIQTRLQILREAMGVYGGIGIAAPQIGWWVRAMCFGIEAGNPRYAAAPPVPFQYWINPEITWSSKNTSWMWEGCLSVPGMRGWVERPREIRMRGIDEHGEAREVHLKDLPARIAQHEFDHLDGVLFPLRVESPRLLVPQAVFDSKETWAQNWPTPGSYLTKDAGELRSLPGLGKSLKRLWFDTATGDWDSKEQVLWLCRVLAVTEGSRAGAQSGPLPPFVTLDLALNGVRELQKLGCSFTGTFAKLLQTGLPLASPPKLLRPTGNGNSEGFGKRSGKGKSKKGVGCRSIGRAGGELLGRRTHPIPLLLRPPSLNPELPGGGSQCFDRTFSFERCCVPREVSVGPEAKGFSFNMLCLQQAFTGFLSSADELFPSCLAHFIAWNLDVRFLTELREAHARPQPGTRPVAKALRTLLDSLATVVNASWQRDSVGVNISLDGPWYHLMSYFVTLEALRFKIRPSIRKVLVRREAAVWKHFGHLVRTFWGFTDFCRCMEAAEFYSFVRGQVWRSQMPRRGFAVPFLNRSRPRSRFTSVEEHLKLELYIQAGVGAACWVDGRTMRGMMLPPSSRDSQSQLFESFNRSLSEDGFYSDNSVESGSDGQDHMRESRYSPSPCFDPDRAGRSEPSKQLAVSGARRLLSKSCTLAEKLGDLAFACLSLRSFQLPLEVRERVRSFLPAPEEELAGRHILGLHNGHDFFFRSMASLPAGRLKCSHDYPSYSYQGHGCFSVADFCASLGCPVAPTAPVALARRCSDGFDGKKERLVPLPAEFAVLVPRDAPAQLQALLEYMEHEDNEDWYRDVRVLDPLENCDSPIDADSDYRSQRQRHRADELAARSERWDPQSNRPLELDRQLHSVAGYAQPDHVLGMGPGPIRKYACPDHAPKVLIRNLLHRGANPSITIKGETALEKAMNARESLRSHIQDLRAGRLSPDKVLQKYAHSKTFEEAREHARAFLAELQMFEDSIRLLRAAAKAWSKASPAKQTFCSQLYLHGKGVLRPDPGTLHHALMAAEQESARAPPVLLEDILDLATAMWKLARGRTGRICSQCGMRPIQDFSKSQLNNRKDRRRCKSCTGADQPKRGKKAKVSHGSLALDLSLFRV</sequence>
<dbReference type="Gene3D" id="3.90.550.10">
    <property type="entry name" value="Spore Coat Polysaccharide Biosynthesis Protein SpsA, Chain A"/>
    <property type="match status" value="1"/>
</dbReference>
<feature type="repeat" description="ANK" evidence="8">
    <location>
        <begin position="2139"/>
        <end position="2171"/>
    </location>
</feature>
<feature type="repeat" description="ANK" evidence="8">
    <location>
        <begin position="2073"/>
        <end position="2105"/>
    </location>
</feature>
<feature type="compositionally biased region" description="Basic and acidic residues" evidence="9">
    <location>
        <begin position="3340"/>
        <end position="3362"/>
    </location>
</feature>
<dbReference type="GO" id="GO:0016020">
    <property type="term" value="C:membrane"/>
    <property type="evidence" value="ECO:0007669"/>
    <property type="project" value="InterPro"/>
</dbReference>
<feature type="region of interest" description="Disordered" evidence="9">
    <location>
        <begin position="1658"/>
        <end position="1678"/>
    </location>
</feature>
<feature type="region of interest" description="Disordered" evidence="9">
    <location>
        <begin position="2289"/>
        <end position="2314"/>
    </location>
</feature>
<feature type="repeat" description="ANK" evidence="8">
    <location>
        <begin position="741"/>
        <end position="773"/>
    </location>
</feature>
<dbReference type="Pfam" id="PF12796">
    <property type="entry name" value="Ank_2"/>
    <property type="match status" value="2"/>
</dbReference>
<dbReference type="PANTHER" id="PTHR24198:SF165">
    <property type="entry name" value="ANKYRIN REPEAT-CONTAINING PROTEIN-RELATED"/>
    <property type="match status" value="1"/>
</dbReference>
<dbReference type="Pfam" id="PF01327">
    <property type="entry name" value="Pep_deformylase"/>
    <property type="match status" value="1"/>
</dbReference>
<dbReference type="PROSITE" id="PS50088">
    <property type="entry name" value="ANK_REPEAT"/>
    <property type="match status" value="6"/>
</dbReference>
<dbReference type="Gene3D" id="3.90.45.10">
    <property type="entry name" value="Peptide deformylase"/>
    <property type="match status" value="1"/>
</dbReference>
<dbReference type="Proteomes" id="UP000186817">
    <property type="component" value="Unassembled WGS sequence"/>
</dbReference>
<evidence type="ECO:0000256" key="9">
    <source>
        <dbReference type="SAM" id="MobiDB-lite"/>
    </source>
</evidence>
<gene>
    <name evidence="11" type="primary">ANK1</name>
    <name evidence="11" type="ORF">AK812_SmicGene18876</name>
</gene>
<dbReference type="PROSITE" id="PS50222">
    <property type="entry name" value="EF_HAND_2"/>
    <property type="match status" value="1"/>
</dbReference>
<dbReference type="Pfam" id="PF00023">
    <property type="entry name" value="Ank"/>
    <property type="match status" value="1"/>
</dbReference>
<feature type="region of interest" description="Disordered" evidence="9">
    <location>
        <begin position="3578"/>
        <end position="3610"/>
    </location>
</feature>
<feature type="repeat" description="ANK" evidence="8">
    <location>
        <begin position="2106"/>
        <end position="2138"/>
    </location>
</feature>
<feature type="region of interest" description="Disordered" evidence="9">
    <location>
        <begin position="1715"/>
        <end position="1752"/>
    </location>
</feature>
<dbReference type="PRINTS" id="PR01576">
    <property type="entry name" value="PDEFORMYLASE"/>
</dbReference>
<feature type="compositionally biased region" description="Basic residues" evidence="9">
    <location>
        <begin position="2799"/>
        <end position="2809"/>
    </location>
</feature>
<feature type="domain" description="EF-hand" evidence="10">
    <location>
        <begin position="818"/>
        <end position="853"/>
    </location>
</feature>
<dbReference type="CDD" id="cd00487">
    <property type="entry name" value="Pep_deformylase"/>
    <property type="match status" value="1"/>
</dbReference>
<dbReference type="PANTHER" id="PTHR24198">
    <property type="entry name" value="ANKYRIN REPEAT AND PROTEIN KINASE DOMAIN-CONTAINING PROTEIN"/>
    <property type="match status" value="1"/>
</dbReference>
<feature type="compositionally biased region" description="Low complexity" evidence="9">
    <location>
        <begin position="2293"/>
        <end position="2304"/>
    </location>
</feature>
<feature type="region of interest" description="Disordered" evidence="9">
    <location>
        <begin position="2782"/>
        <end position="2811"/>
    </location>
</feature>
<evidence type="ECO:0000256" key="5">
    <source>
        <dbReference type="ARBA" id="ARBA00022679"/>
    </source>
</evidence>
<reference evidence="11 12" key="1">
    <citation type="submission" date="2016-02" db="EMBL/GenBank/DDBJ databases">
        <title>Genome analysis of coral dinoflagellate symbionts highlights evolutionary adaptations to a symbiotic lifestyle.</title>
        <authorList>
            <person name="Aranda M."/>
            <person name="Li Y."/>
            <person name="Liew Y.J."/>
            <person name="Baumgarten S."/>
            <person name="Simakov O."/>
            <person name="Wilson M."/>
            <person name="Piel J."/>
            <person name="Ashoor H."/>
            <person name="Bougouffa S."/>
            <person name="Bajic V.B."/>
            <person name="Ryu T."/>
            <person name="Ravasi T."/>
            <person name="Bayer T."/>
            <person name="Micklem G."/>
            <person name="Kim H."/>
            <person name="Bhak J."/>
            <person name="Lajeunesse T.C."/>
            <person name="Voolstra C.R."/>
        </authorList>
    </citation>
    <scope>NUCLEOTIDE SEQUENCE [LARGE SCALE GENOMIC DNA]</scope>
    <source>
        <strain evidence="11 12">CCMP2467</strain>
    </source>
</reference>
<dbReference type="InterPro" id="IPR002048">
    <property type="entry name" value="EF_hand_dom"/>
</dbReference>
<dbReference type="SMART" id="SM00248">
    <property type="entry name" value="ANK"/>
    <property type="match status" value="8"/>
</dbReference>
<dbReference type="Pfam" id="PF05637">
    <property type="entry name" value="Glyco_transf_34"/>
    <property type="match status" value="1"/>
</dbReference>
<dbReference type="EMBL" id="LSRX01000390">
    <property type="protein sequence ID" value="OLP98643.1"/>
    <property type="molecule type" value="Genomic_DNA"/>
</dbReference>
<keyword evidence="7 8" id="KW-0040">ANK repeat</keyword>
<dbReference type="GO" id="GO:0005509">
    <property type="term" value="F:calcium ion binding"/>
    <property type="evidence" value="ECO:0007669"/>
    <property type="project" value="InterPro"/>
</dbReference>
<dbReference type="Gene3D" id="1.25.40.20">
    <property type="entry name" value="Ankyrin repeat-containing domain"/>
    <property type="match status" value="3"/>
</dbReference>
<comment type="similarity">
    <text evidence="1">Belongs to the glycosyltransferase 34 family.</text>
</comment>
<dbReference type="GO" id="GO:0042586">
    <property type="term" value="F:peptide deformylase activity"/>
    <property type="evidence" value="ECO:0007669"/>
    <property type="project" value="UniProtKB-EC"/>
</dbReference>
<dbReference type="InterPro" id="IPR036770">
    <property type="entry name" value="Ankyrin_rpt-contain_sf"/>
</dbReference>
<evidence type="ECO:0000313" key="11">
    <source>
        <dbReference type="EMBL" id="OLP98643.1"/>
    </source>
</evidence>
<evidence type="ECO:0000256" key="4">
    <source>
        <dbReference type="ARBA" id="ARBA00022676"/>
    </source>
</evidence>
<dbReference type="InterPro" id="IPR008630">
    <property type="entry name" value="Glyco_trans_34"/>
</dbReference>
<evidence type="ECO:0000256" key="7">
    <source>
        <dbReference type="ARBA" id="ARBA00023043"/>
    </source>
</evidence>
<evidence type="ECO:0000256" key="2">
    <source>
        <dbReference type="ARBA" id="ARBA00010759"/>
    </source>
</evidence>
<feature type="region of interest" description="Disordered" evidence="9">
    <location>
        <begin position="3110"/>
        <end position="3150"/>
    </location>
</feature>